<protein>
    <submittedName>
        <fullName evidence="1">Uncharacterized protein</fullName>
    </submittedName>
</protein>
<dbReference type="EMBL" id="BAAALN010000016">
    <property type="protein sequence ID" value="GAA1248594.1"/>
    <property type="molecule type" value="Genomic_DNA"/>
</dbReference>
<reference evidence="2" key="1">
    <citation type="journal article" date="2019" name="Int. J. Syst. Evol. Microbiol.">
        <title>The Global Catalogue of Microorganisms (GCM) 10K type strain sequencing project: providing services to taxonomists for standard genome sequencing and annotation.</title>
        <authorList>
            <consortium name="The Broad Institute Genomics Platform"/>
            <consortium name="The Broad Institute Genome Sequencing Center for Infectious Disease"/>
            <person name="Wu L."/>
            <person name="Ma J."/>
        </authorList>
    </citation>
    <scope>NUCLEOTIDE SEQUENCE [LARGE SCALE GENOMIC DNA]</scope>
    <source>
        <strain evidence="2">JCM 13023</strain>
    </source>
</reference>
<organism evidence="1 2">
    <name type="scientific">Prauserella halophila</name>
    <dbReference type="NCBI Taxonomy" id="185641"/>
    <lineage>
        <taxon>Bacteria</taxon>
        <taxon>Bacillati</taxon>
        <taxon>Actinomycetota</taxon>
        <taxon>Actinomycetes</taxon>
        <taxon>Pseudonocardiales</taxon>
        <taxon>Pseudonocardiaceae</taxon>
        <taxon>Prauserella</taxon>
    </lineage>
</organism>
<comment type="caution">
    <text evidence="1">The sequence shown here is derived from an EMBL/GenBank/DDBJ whole genome shotgun (WGS) entry which is preliminary data.</text>
</comment>
<name>A0ABP4H2Y4_9PSEU</name>
<evidence type="ECO:0000313" key="1">
    <source>
        <dbReference type="EMBL" id="GAA1248594.1"/>
    </source>
</evidence>
<accession>A0ABP4H2Y4</accession>
<dbReference type="Proteomes" id="UP001500653">
    <property type="component" value="Unassembled WGS sequence"/>
</dbReference>
<evidence type="ECO:0000313" key="2">
    <source>
        <dbReference type="Proteomes" id="UP001500653"/>
    </source>
</evidence>
<proteinExistence type="predicted"/>
<gene>
    <name evidence="1" type="ORF">GCM10009676_38660</name>
</gene>
<keyword evidence="2" id="KW-1185">Reference proteome</keyword>
<sequence length="105" mass="11175">MSRDGHSLIRHSRAERLRHTFRHAMRVGSPPRTAAVAVRDVVVYNTDGGLADMSALLDARLAAGSAVSDAALGPDPIRGRTFLGIEGHGALRGRPGPLRTFKHGS</sequence>